<feature type="region of interest" description="Disordered" evidence="1">
    <location>
        <begin position="31"/>
        <end position="66"/>
    </location>
</feature>
<accession>A0A1G8CNU0</accession>
<gene>
    <name evidence="5" type="ORF">SAMN05192582_100674</name>
</gene>
<feature type="domain" description="DUF5010" evidence="3">
    <location>
        <begin position="71"/>
        <end position="475"/>
    </location>
</feature>
<dbReference type="Gene3D" id="3.20.20.80">
    <property type="entry name" value="Glycosidases"/>
    <property type="match status" value="1"/>
</dbReference>
<name>A0A1G8CNU0_BACOV</name>
<dbReference type="Gene3D" id="2.60.120.260">
    <property type="entry name" value="Galactose-binding domain-like"/>
    <property type="match status" value="1"/>
</dbReference>
<protein>
    <recommendedName>
        <fullName evidence="7">DUF5010 domain-containing protein</fullName>
    </recommendedName>
</protein>
<dbReference type="InterPro" id="IPR008979">
    <property type="entry name" value="Galactose-bd-like_sf"/>
</dbReference>
<feature type="compositionally biased region" description="Pro residues" evidence="1">
    <location>
        <begin position="41"/>
        <end position="54"/>
    </location>
</feature>
<feature type="signal peptide" evidence="2">
    <location>
        <begin position="1"/>
        <end position="29"/>
    </location>
</feature>
<dbReference type="InterPro" id="IPR041342">
    <property type="entry name" value="CBM35"/>
</dbReference>
<evidence type="ECO:0000256" key="1">
    <source>
        <dbReference type="SAM" id="MobiDB-lite"/>
    </source>
</evidence>
<dbReference type="InterPro" id="IPR032178">
    <property type="entry name" value="DUF5010"/>
</dbReference>
<sequence>MKLVKLKKKSMKKLTACILMTAMIWTSCSDETVETPNENPVEPPTEEPQPPQEEPTPEENGEESLLPDGCQIGALFSFQRNLRNGIDGNRHNTNVTTFYNRPLFDMVELGLSPGDPSAGTENPETPKAWWDNLVEEIAYSGLDYVAANCRGKRENPEKYGTDAGNPAELTYMIDAMKRRGVADKFKIAIFDDCPASWEAARNEALGRGYAGYNDAKPEKRKPHPLRELKLNVNGDFEDWEMFHDSVYKYIWDLNLKVALQTLNDCSKKDGRDYMFKLDNRPVILFWGNGFIDYKDNDHSDCTGKLLAILRHLREDCKKLIGIYPYLILDQVWEKYDNTLSAAPEVDAMNDWFTIRKIDQESDPYKVRDFRGFKIGTGVPGFSVDDLDATKKAMFVDAKAYSAVPLLEEALKYFVDHKVQLIFLEGFTDVAENAALWRSSDTKFYKYPNQRLNTLRKYSRNPFPKTQKLEAEACDYCYETGGSGNAFSKKMVKQCNDTNYGGGWMVENLGANVAQNLKWKALPFRKGTSVLMVRYTATKEATVYFRTSNSDGSNSTTYPDKKLSPTGTDNWQTVEIGQISNDEYTRLDLFVTVKSGSINLNYIEIIAE</sequence>
<proteinExistence type="predicted"/>
<organism evidence="5 6">
    <name type="scientific">Bacteroides ovatus</name>
    <dbReference type="NCBI Taxonomy" id="28116"/>
    <lineage>
        <taxon>Bacteria</taxon>
        <taxon>Pseudomonadati</taxon>
        <taxon>Bacteroidota</taxon>
        <taxon>Bacteroidia</taxon>
        <taxon>Bacteroidales</taxon>
        <taxon>Bacteroidaceae</taxon>
        <taxon>Bacteroides</taxon>
    </lineage>
</organism>
<reference evidence="5 6" key="1">
    <citation type="submission" date="2016-10" db="EMBL/GenBank/DDBJ databases">
        <authorList>
            <person name="de Groot N.N."/>
        </authorList>
    </citation>
    <scope>NUCLEOTIDE SEQUENCE [LARGE SCALE GENOMIC DNA]</scope>
    <source>
        <strain evidence="5 6">NLAE-zl-C57</strain>
    </source>
</reference>
<dbReference type="EMBL" id="FNDO01000006">
    <property type="protein sequence ID" value="SDH47076.1"/>
    <property type="molecule type" value="Genomic_DNA"/>
</dbReference>
<dbReference type="SUPFAM" id="SSF49785">
    <property type="entry name" value="Galactose-binding domain-like"/>
    <property type="match status" value="1"/>
</dbReference>
<dbReference type="PROSITE" id="PS51257">
    <property type="entry name" value="PROKAR_LIPOPROTEIN"/>
    <property type="match status" value="1"/>
</dbReference>
<dbReference type="Pfam" id="PF18099">
    <property type="entry name" value="CBM_35_2"/>
    <property type="match status" value="1"/>
</dbReference>
<evidence type="ECO:0000259" key="4">
    <source>
        <dbReference type="Pfam" id="PF18099"/>
    </source>
</evidence>
<feature type="chain" id="PRO_5010205079" description="DUF5010 domain-containing protein" evidence="2">
    <location>
        <begin position="30"/>
        <end position="607"/>
    </location>
</feature>
<dbReference type="AlphaFoldDB" id="A0A1G8CNU0"/>
<evidence type="ECO:0000256" key="2">
    <source>
        <dbReference type="SAM" id="SignalP"/>
    </source>
</evidence>
<dbReference type="Pfam" id="PF16402">
    <property type="entry name" value="DUF5010"/>
    <property type="match status" value="1"/>
</dbReference>
<evidence type="ECO:0000259" key="3">
    <source>
        <dbReference type="Pfam" id="PF16402"/>
    </source>
</evidence>
<evidence type="ECO:0000313" key="5">
    <source>
        <dbReference type="EMBL" id="SDH47076.1"/>
    </source>
</evidence>
<feature type="domain" description="Carbohydrate binding module family 35" evidence="4">
    <location>
        <begin position="498"/>
        <end position="603"/>
    </location>
</feature>
<evidence type="ECO:0008006" key="7">
    <source>
        <dbReference type="Google" id="ProtNLM"/>
    </source>
</evidence>
<keyword evidence="2" id="KW-0732">Signal</keyword>
<dbReference type="Proteomes" id="UP000181870">
    <property type="component" value="Unassembled WGS sequence"/>
</dbReference>
<dbReference type="RefSeq" id="WP_074636207.1">
    <property type="nucleotide sequence ID" value="NZ_FNDO01000006.1"/>
</dbReference>
<evidence type="ECO:0000313" key="6">
    <source>
        <dbReference type="Proteomes" id="UP000181870"/>
    </source>
</evidence>